<dbReference type="Proteomes" id="UP001190700">
    <property type="component" value="Unassembled WGS sequence"/>
</dbReference>
<proteinExistence type="predicted"/>
<protein>
    <submittedName>
        <fullName evidence="1">Uncharacterized protein</fullName>
    </submittedName>
</protein>
<sequence>MMCCGKSDSVLTPWPGSDTYLSNFPRRKEMSVGVHWRIIARVTHSAWRIIARVTVVHPARGKPADEFMLSTGSADEGQTLYYAWVVDRGAFNRPQ</sequence>
<accession>A0AAE0GCK5</accession>
<dbReference type="AlphaFoldDB" id="A0AAE0GCK5"/>
<dbReference type="EMBL" id="LGRX02007114">
    <property type="protein sequence ID" value="KAK3275619.1"/>
    <property type="molecule type" value="Genomic_DNA"/>
</dbReference>
<reference evidence="1 2" key="1">
    <citation type="journal article" date="2015" name="Genome Biol. Evol.">
        <title>Comparative Genomics of a Bacterivorous Green Alga Reveals Evolutionary Causalities and Consequences of Phago-Mixotrophic Mode of Nutrition.</title>
        <authorList>
            <person name="Burns J.A."/>
            <person name="Paasch A."/>
            <person name="Narechania A."/>
            <person name="Kim E."/>
        </authorList>
    </citation>
    <scope>NUCLEOTIDE SEQUENCE [LARGE SCALE GENOMIC DNA]</scope>
    <source>
        <strain evidence="1 2">PLY_AMNH</strain>
    </source>
</reference>
<gene>
    <name evidence="1" type="ORF">CYMTET_16261</name>
</gene>
<comment type="caution">
    <text evidence="1">The sequence shown here is derived from an EMBL/GenBank/DDBJ whole genome shotgun (WGS) entry which is preliminary data.</text>
</comment>
<organism evidence="1 2">
    <name type="scientific">Cymbomonas tetramitiformis</name>
    <dbReference type="NCBI Taxonomy" id="36881"/>
    <lineage>
        <taxon>Eukaryota</taxon>
        <taxon>Viridiplantae</taxon>
        <taxon>Chlorophyta</taxon>
        <taxon>Pyramimonadophyceae</taxon>
        <taxon>Pyramimonadales</taxon>
        <taxon>Pyramimonadaceae</taxon>
        <taxon>Cymbomonas</taxon>
    </lineage>
</organism>
<evidence type="ECO:0000313" key="2">
    <source>
        <dbReference type="Proteomes" id="UP001190700"/>
    </source>
</evidence>
<evidence type="ECO:0000313" key="1">
    <source>
        <dbReference type="EMBL" id="KAK3275619.1"/>
    </source>
</evidence>
<keyword evidence="2" id="KW-1185">Reference proteome</keyword>
<name>A0AAE0GCK5_9CHLO</name>